<protein>
    <submittedName>
        <fullName evidence="2">Uncharacterized protein</fullName>
    </submittedName>
</protein>
<keyword evidence="3" id="KW-1185">Reference proteome</keyword>
<feature type="compositionally biased region" description="Low complexity" evidence="1">
    <location>
        <begin position="194"/>
        <end position="236"/>
    </location>
</feature>
<dbReference type="EMBL" id="JAGINY010000001">
    <property type="protein sequence ID" value="MBP2333107.1"/>
    <property type="molecule type" value="Genomic_DNA"/>
</dbReference>
<dbReference type="PROSITE" id="PS51257">
    <property type="entry name" value="PROKAR_LIPOPROTEIN"/>
    <property type="match status" value="1"/>
</dbReference>
<evidence type="ECO:0000256" key="1">
    <source>
        <dbReference type="SAM" id="MobiDB-lite"/>
    </source>
</evidence>
<proteinExistence type="predicted"/>
<feature type="region of interest" description="Disordered" evidence="1">
    <location>
        <begin position="191"/>
        <end position="236"/>
    </location>
</feature>
<organism evidence="2 3">
    <name type="scientific">Corynebacterium freneyi</name>
    <dbReference type="NCBI Taxonomy" id="134034"/>
    <lineage>
        <taxon>Bacteria</taxon>
        <taxon>Bacillati</taxon>
        <taxon>Actinomycetota</taxon>
        <taxon>Actinomycetes</taxon>
        <taxon>Mycobacteriales</taxon>
        <taxon>Corynebacteriaceae</taxon>
        <taxon>Corynebacterium</taxon>
    </lineage>
</organism>
<dbReference type="Proteomes" id="UP001519305">
    <property type="component" value="Unassembled WGS sequence"/>
</dbReference>
<sequence>MNSARTRPRRSREVAIGVAAAATLALTGCGQLPDVGQPIDAGASGGEGTATSADEGGRPNPTLSETAELKKIDASTFLDANQPGVHSFRTDNGRTCMFTENEATCTGTVPADAPADASSDATNAAKVSSKGSQYAIFEGNNLNPGTLYAGEYVEHGRVTCSHVDADTVSCSVGDDGFTLTGPDGEIALEGTVISDSDGNSGSGSSDSSADSGADSGSGSSDSSDDSAGSSDSGSSGYITSVSTSSGVVRASTPACDSRGILILESVVVQPGVDTGEAIATSLAKHPGSEFTIPGACPSLRAQLNGADIYAVYFDYGKDFDRLCSAAANAGGNARVLSNRHEYVSPC</sequence>
<name>A0ABS4U995_9CORY</name>
<evidence type="ECO:0000313" key="2">
    <source>
        <dbReference type="EMBL" id="MBP2333107.1"/>
    </source>
</evidence>
<comment type="caution">
    <text evidence="2">The sequence shown here is derived from an EMBL/GenBank/DDBJ whole genome shotgun (WGS) entry which is preliminary data.</text>
</comment>
<accession>A0ABS4U995</accession>
<dbReference type="RefSeq" id="WP_209653718.1">
    <property type="nucleotide sequence ID" value="NZ_CP047357.1"/>
</dbReference>
<gene>
    <name evidence="2" type="ORF">JOF33_001806</name>
</gene>
<reference evidence="2 3" key="1">
    <citation type="submission" date="2021-03" db="EMBL/GenBank/DDBJ databases">
        <title>Sequencing the genomes of 1000 actinobacteria strains.</title>
        <authorList>
            <person name="Klenk H.-P."/>
        </authorList>
    </citation>
    <scope>NUCLEOTIDE SEQUENCE [LARGE SCALE GENOMIC DNA]</scope>
    <source>
        <strain evidence="2 3">DSM 44506</strain>
    </source>
</reference>
<evidence type="ECO:0000313" key="3">
    <source>
        <dbReference type="Proteomes" id="UP001519305"/>
    </source>
</evidence>
<feature type="region of interest" description="Disordered" evidence="1">
    <location>
        <begin position="29"/>
        <end position="63"/>
    </location>
</feature>